<dbReference type="EMBL" id="BDQI01000009">
    <property type="protein sequence ID" value="GAX52995.1"/>
    <property type="molecule type" value="Genomic_DNA"/>
</dbReference>
<evidence type="ECO:0000313" key="3">
    <source>
        <dbReference type="Proteomes" id="UP000217446"/>
    </source>
</evidence>
<evidence type="ECO:0000313" key="2">
    <source>
        <dbReference type="EMBL" id="GAX52995.1"/>
    </source>
</evidence>
<protein>
    <submittedName>
        <fullName evidence="2">Uncharacterized protein</fullName>
    </submittedName>
</protein>
<accession>A0A250VFP2</accession>
<feature type="region of interest" description="Disordered" evidence="1">
    <location>
        <begin position="1"/>
        <end position="25"/>
    </location>
</feature>
<name>A0A250VFP2_STROL</name>
<organism evidence="2 3">
    <name type="scientific">Streptomyces olivochromogenes</name>
    <dbReference type="NCBI Taxonomy" id="1963"/>
    <lineage>
        <taxon>Bacteria</taxon>
        <taxon>Bacillati</taxon>
        <taxon>Actinomycetota</taxon>
        <taxon>Actinomycetes</taxon>
        <taxon>Kitasatosporales</taxon>
        <taxon>Streptomycetaceae</taxon>
        <taxon>Streptomyces</taxon>
    </lineage>
</organism>
<gene>
    <name evidence="2" type="ORF">SO3561_04520</name>
</gene>
<sequence>MKFLQQGAVPRQVPDQDREPAGGEPAVVPVQEVDAVVAEQVRLQGLGVLFDELAEAQSSPRPSPVSLP</sequence>
<evidence type="ECO:0000256" key="1">
    <source>
        <dbReference type="SAM" id="MobiDB-lite"/>
    </source>
</evidence>
<dbReference type="Proteomes" id="UP000217446">
    <property type="component" value="Unassembled WGS sequence"/>
</dbReference>
<dbReference type="AlphaFoldDB" id="A0A250VFP2"/>
<keyword evidence="3" id="KW-1185">Reference proteome</keyword>
<proteinExistence type="predicted"/>
<reference evidence="3" key="1">
    <citation type="submission" date="2017-05" db="EMBL/GenBank/DDBJ databases">
        <title>Streptomyces olivochromogenes NBRC 3561 whole genome shotgun sequence.</title>
        <authorList>
            <person name="Dohra H."/>
            <person name="Kodani S."/>
        </authorList>
    </citation>
    <scope>NUCLEOTIDE SEQUENCE [LARGE SCALE GENOMIC DNA]</scope>
    <source>
        <strain evidence="3">NBRC 3561</strain>
    </source>
</reference>
<comment type="caution">
    <text evidence="2">The sequence shown here is derived from an EMBL/GenBank/DDBJ whole genome shotgun (WGS) entry which is preliminary data.</text>
</comment>